<proteinExistence type="predicted"/>
<evidence type="ECO:0000313" key="5">
    <source>
        <dbReference type="EMBL" id="QHQ61692.1"/>
    </source>
</evidence>
<dbReference type="SUPFAM" id="SSF46785">
    <property type="entry name" value="Winged helix' DNA-binding domain"/>
    <property type="match status" value="1"/>
</dbReference>
<name>A0A6P1TND0_9FIRM</name>
<accession>A0A6P1TND0</accession>
<dbReference type="PROSITE" id="PS50995">
    <property type="entry name" value="HTH_MARR_2"/>
    <property type="match status" value="1"/>
</dbReference>
<dbReference type="GO" id="GO:0003700">
    <property type="term" value="F:DNA-binding transcription factor activity"/>
    <property type="evidence" value="ECO:0007669"/>
    <property type="project" value="InterPro"/>
</dbReference>
<dbReference type="PRINTS" id="PR00598">
    <property type="entry name" value="HTHMARR"/>
</dbReference>
<dbReference type="PANTHER" id="PTHR42756">
    <property type="entry name" value="TRANSCRIPTIONAL REGULATOR, MARR"/>
    <property type="match status" value="1"/>
</dbReference>
<evidence type="ECO:0000256" key="3">
    <source>
        <dbReference type="ARBA" id="ARBA00023163"/>
    </source>
</evidence>
<protein>
    <submittedName>
        <fullName evidence="5">MarR family transcriptional regulator</fullName>
    </submittedName>
</protein>
<dbReference type="AlphaFoldDB" id="A0A6P1TND0"/>
<dbReference type="InterPro" id="IPR036390">
    <property type="entry name" value="WH_DNA-bd_sf"/>
</dbReference>
<dbReference type="InterPro" id="IPR036388">
    <property type="entry name" value="WH-like_DNA-bd_sf"/>
</dbReference>
<dbReference type="PANTHER" id="PTHR42756:SF1">
    <property type="entry name" value="TRANSCRIPTIONAL REPRESSOR OF EMRAB OPERON"/>
    <property type="match status" value="1"/>
</dbReference>
<dbReference type="SMART" id="SM00347">
    <property type="entry name" value="HTH_MARR"/>
    <property type="match status" value="1"/>
</dbReference>
<evidence type="ECO:0000259" key="4">
    <source>
        <dbReference type="PROSITE" id="PS50995"/>
    </source>
</evidence>
<dbReference type="Proteomes" id="UP000464314">
    <property type="component" value="Chromosome"/>
</dbReference>
<gene>
    <name evidence="5" type="ORF">Ana3638_13675</name>
</gene>
<keyword evidence="2" id="KW-0238">DNA-binding</keyword>
<sequence>MYQNRKPEDRDDNGILIQRLAKNIKYLADENLSNHNITIEQVKILRFLSESLGSFAYQKDIEQNFAIKRSSVTNILQNMEKSGLIERLGDVSDARIKKVLLTEKGAELSKTLKDFICNLESVIVNDMTGEEKEVFKNLLKKSLNNVNELFR</sequence>
<dbReference type="RefSeq" id="WP_161838517.1">
    <property type="nucleotide sequence ID" value="NZ_CP048000.1"/>
</dbReference>
<dbReference type="InterPro" id="IPR000835">
    <property type="entry name" value="HTH_MarR-typ"/>
</dbReference>
<organism evidence="5 6">
    <name type="scientific">Anaerocolumna sedimenticola</name>
    <dbReference type="NCBI Taxonomy" id="2696063"/>
    <lineage>
        <taxon>Bacteria</taxon>
        <taxon>Bacillati</taxon>
        <taxon>Bacillota</taxon>
        <taxon>Clostridia</taxon>
        <taxon>Lachnospirales</taxon>
        <taxon>Lachnospiraceae</taxon>
        <taxon>Anaerocolumna</taxon>
    </lineage>
</organism>
<keyword evidence="3" id="KW-0804">Transcription</keyword>
<evidence type="ECO:0000313" key="6">
    <source>
        <dbReference type="Proteomes" id="UP000464314"/>
    </source>
</evidence>
<dbReference type="KEGG" id="anr:Ana3638_13675"/>
<keyword evidence="1" id="KW-0805">Transcription regulation</keyword>
<dbReference type="Gene3D" id="1.10.10.10">
    <property type="entry name" value="Winged helix-like DNA-binding domain superfamily/Winged helix DNA-binding domain"/>
    <property type="match status" value="1"/>
</dbReference>
<keyword evidence="6" id="KW-1185">Reference proteome</keyword>
<dbReference type="EMBL" id="CP048000">
    <property type="protein sequence ID" value="QHQ61692.1"/>
    <property type="molecule type" value="Genomic_DNA"/>
</dbReference>
<reference evidence="5 6" key="1">
    <citation type="submission" date="2020-01" db="EMBL/GenBank/DDBJ databases">
        <title>Genome analysis of Anaerocolumna sp. CBA3638.</title>
        <authorList>
            <person name="Kim J."/>
            <person name="Roh S.W."/>
        </authorList>
    </citation>
    <scope>NUCLEOTIDE SEQUENCE [LARGE SCALE GENOMIC DNA]</scope>
    <source>
        <strain evidence="5 6">CBA3638</strain>
    </source>
</reference>
<evidence type="ECO:0000256" key="2">
    <source>
        <dbReference type="ARBA" id="ARBA00023125"/>
    </source>
</evidence>
<dbReference type="GO" id="GO:0003677">
    <property type="term" value="F:DNA binding"/>
    <property type="evidence" value="ECO:0007669"/>
    <property type="project" value="UniProtKB-KW"/>
</dbReference>
<dbReference type="Pfam" id="PF12802">
    <property type="entry name" value="MarR_2"/>
    <property type="match status" value="1"/>
</dbReference>
<feature type="domain" description="HTH marR-type" evidence="4">
    <location>
        <begin position="10"/>
        <end position="144"/>
    </location>
</feature>
<evidence type="ECO:0000256" key="1">
    <source>
        <dbReference type="ARBA" id="ARBA00023015"/>
    </source>
</evidence>